<evidence type="ECO:0000256" key="5">
    <source>
        <dbReference type="ARBA" id="ARBA00023288"/>
    </source>
</evidence>
<reference evidence="6 7" key="1">
    <citation type="submission" date="2019-05" db="EMBL/GenBank/DDBJ databases">
        <title>We sequenced the genome of Paenibacillus hemerocallicola KCTC 33185 for further insight into its adaptation and study the phylogeny of Paenibacillus.</title>
        <authorList>
            <person name="Narsing Rao M.P."/>
        </authorList>
    </citation>
    <scope>NUCLEOTIDE SEQUENCE [LARGE SCALE GENOMIC DNA]</scope>
    <source>
        <strain evidence="6 7">KCTC 33185</strain>
    </source>
</reference>
<dbReference type="InterPro" id="IPR006059">
    <property type="entry name" value="SBP"/>
</dbReference>
<organism evidence="6 7">
    <name type="scientific">Paenibacillus hemerocallicola</name>
    <dbReference type="NCBI Taxonomy" id="1172614"/>
    <lineage>
        <taxon>Bacteria</taxon>
        <taxon>Bacillati</taxon>
        <taxon>Bacillota</taxon>
        <taxon>Bacilli</taxon>
        <taxon>Bacillales</taxon>
        <taxon>Paenibacillaceae</taxon>
        <taxon>Paenibacillus</taxon>
    </lineage>
</organism>
<dbReference type="PANTHER" id="PTHR43649">
    <property type="entry name" value="ARABINOSE-BINDING PROTEIN-RELATED"/>
    <property type="match status" value="1"/>
</dbReference>
<evidence type="ECO:0000256" key="1">
    <source>
        <dbReference type="ARBA" id="ARBA00022475"/>
    </source>
</evidence>
<dbReference type="SUPFAM" id="SSF53850">
    <property type="entry name" value="Periplasmic binding protein-like II"/>
    <property type="match status" value="1"/>
</dbReference>
<dbReference type="OrthoDB" id="2513152at2"/>
<dbReference type="Gene3D" id="3.40.190.10">
    <property type="entry name" value="Periplasmic binding protein-like II"/>
    <property type="match status" value="3"/>
</dbReference>
<sequence length="539" mass="60268">MKEKEEVSGSDMSLYRWRTKAVLGVAALAAAMAVSCEIGRGSSGGTPSESGGDKAGDGVRTVSFINYVFDDVPPLEGESLNMIRDRFNIQLKPRFVPQSDYTSKLSVLMASGSIPDVVSLKDLDSNFFNWSKQGAFLPLDDYYETYPTLKQIPAYIRDQFSVNGHIYGIPRYYPGQYSFVIILRQDWLDKLKLSVPTSYEELKNVAIAFTKNDPDGNGRKDTYGLALSQNIGPDYNAGAYWSKEAWYHKNDQGQLIPGIIGPGRREVIQTLADLYKEDAVTKDFAVLNWAQGNNEFYTGKAGIFIGAPRGMSEAYMETLLKLNPDAKFTFVEPFLAPDGSRGYTSQSGFLGITALSSQLADDPDKTKRIMDVIDFGRTFIPPSERKPNNPNYDWRLGGLGKGYFVDGNGEVTQTKISEGKIPAHYLFDYFMWAPGDEANQYSAYYKIPKLKELTAGLEQMFVKYKDRTYINPASGIVTATGTQKETELTKYLHGEQTKMIVGQRPVADWDAMVKEWMDRGGADLIKEVNEEIQKRQNEA</sequence>
<dbReference type="Proteomes" id="UP000307943">
    <property type="component" value="Unassembled WGS sequence"/>
</dbReference>
<keyword evidence="4" id="KW-0564">Palmitate</keyword>
<dbReference type="InterPro" id="IPR050490">
    <property type="entry name" value="Bact_solute-bd_prot1"/>
</dbReference>
<dbReference type="EMBL" id="VDCQ01000027">
    <property type="protein sequence ID" value="TNJ64602.1"/>
    <property type="molecule type" value="Genomic_DNA"/>
</dbReference>
<keyword evidence="5" id="KW-0449">Lipoprotein</keyword>
<evidence type="ECO:0000313" key="7">
    <source>
        <dbReference type="Proteomes" id="UP000307943"/>
    </source>
</evidence>
<keyword evidence="1" id="KW-1003">Cell membrane</keyword>
<protein>
    <submittedName>
        <fullName evidence="6">Extracellular solute-binding protein</fullName>
    </submittedName>
</protein>
<accession>A0A5C4T6I3</accession>
<evidence type="ECO:0000256" key="4">
    <source>
        <dbReference type="ARBA" id="ARBA00023139"/>
    </source>
</evidence>
<keyword evidence="2" id="KW-0732">Signal</keyword>
<keyword evidence="7" id="KW-1185">Reference proteome</keyword>
<evidence type="ECO:0000256" key="3">
    <source>
        <dbReference type="ARBA" id="ARBA00023136"/>
    </source>
</evidence>
<gene>
    <name evidence="6" type="ORF">FE784_19310</name>
</gene>
<comment type="caution">
    <text evidence="6">The sequence shown here is derived from an EMBL/GenBank/DDBJ whole genome shotgun (WGS) entry which is preliminary data.</text>
</comment>
<name>A0A5C4T6I3_9BACL</name>
<dbReference type="Pfam" id="PF13416">
    <property type="entry name" value="SBP_bac_8"/>
    <property type="match status" value="1"/>
</dbReference>
<keyword evidence="3" id="KW-0472">Membrane</keyword>
<proteinExistence type="predicted"/>
<dbReference type="AlphaFoldDB" id="A0A5C4T6I3"/>
<dbReference type="PANTHER" id="PTHR43649:SF33">
    <property type="entry name" value="POLYGALACTURONAN_RHAMNOGALACTURONAN-BINDING PROTEIN YTCQ"/>
    <property type="match status" value="1"/>
</dbReference>
<evidence type="ECO:0000313" key="6">
    <source>
        <dbReference type="EMBL" id="TNJ64602.1"/>
    </source>
</evidence>
<evidence type="ECO:0000256" key="2">
    <source>
        <dbReference type="ARBA" id="ARBA00022729"/>
    </source>
</evidence>